<protein>
    <submittedName>
        <fullName evidence="3">Uncharacterized protein</fullName>
    </submittedName>
</protein>
<evidence type="ECO:0000313" key="3">
    <source>
        <dbReference type="EMBL" id="KAF2674616.1"/>
    </source>
</evidence>
<feature type="compositionally biased region" description="Polar residues" evidence="1">
    <location>
        <begin position="87"/>
        <end position="107"/>
    </location>
</feature>
<feature type="compositionally biased region" description="Polar residues" evidence="1">
    <location>
        <begin position="28"/>
        <end position="61"/>
    </location>
</feature>
<dbReference type="EMBL" id="MU004230">
    <property type="protein sequence ID" value="KAF2674616.1"/>
    <property type="molecule type" value="Genomic_DNA"/>
</dbReference>
<dbReference type="AlphaFoldDB" id="A0A6A6US82"/>
<feature type="region of interest" description="Disordered" evidence="1">
    <location>
        <begin position="82"/>
        <end position="158"/>
    </location>
</feature>
<keyword evidence="2" id="KW-0732">Signal</keyword>
<reference evidence="3" key="1">
    <citation type="journal article" date="2020" name="Stud. Mycol.">
        <title>101 Dothideomycetes genomes: a test case for predicting lifestyles and emergence of pathogens.</title>
        <authorList>
            <person name="Haridas S."/>
            <person name="Albert R."/>
            <person name="Binder M."/>
            <person name="Bloem J."/>
            <person name="Labutti K."/>
            <person name="Salamov A."/>
            <person name="Andreopoulos B."/>
            <person name="Baker S."/>
            <person name="Barry K."/>
            <person name="Bills G."/>
            <person name="Bluhm B."/>
            <person name="Cannon C."/>
            <person name="Castanera R."/>
            <person name="Culley D."/>
            <person name="Daum C."/>
            <person name="Ezra D."/>
            <person name="Gonzalez J."/>
            <person name="Henrissat B."/>
            <person name="Kuo A."/>
            <person name="Liang C."/>
            <person name="Lipzen A."/>
            <person name="Lutzoni F."/>
            <person name="Magnuson J."/>
            <person name="Mondo S."/>
            <person name="Nolan M."/>
            <person name="Ohm R."/>
            <person name="Pangilinan J."/>
            <person name="Park H.-J."/>
            <person name="Ramirez L."/>
            <person name="Alfaro M."/>
            <person name="Sun H."/>
            <person name="Tritt A."/>
            <person name="Yoshinaga Y."/>
            <person name="Zwiers L.-H."/>
            <person name="Turgeon B."/>
            <person name="Goodwin S."/>
            <person name="Spatafora J."/>
            <person name="Crous P."/>
            <person name="Grigoriev I."/>
        </authorList>
    </citation>
    <scope>NUCLEOTIDE SEQUENCE</scope>
    <source>
        <strain evidence="3">CBS 115976</strain>
    </source>
</reference>
<gene>
    <name evidence="3" type="ORF">BT63DRAFT_449605</name>
</gene>
<feature type="chain" id="PRO_5025536908" evidence="2">
    <location>
        <begin position="21"/>
        <end position="257"/>
    </location>
</feature>
<evidence type="ECO:0000256" key="1">
    <source>
        <dbReference type="SAM" id="MobiDB-lite"/>
    </source>
</evidence>
<sequence>MWTTTQVLIASITFIGLSEQQGLRPPWAQSQKPPAWAQSNAPPAWAQSQANQPPSWVSTQRPPTWTQTQAPAAWPTTTPLAATWQPRTTPGFVSSSSAWPPRYQSTQSVLPPRSSALPPPRPLVPSAPRPASTYSPRPAAPAATAAPRPAGETPGWGTNLQNGLGNLLGAQRPLSIRMCPKEVRCTGLSTTCVPHPYRTDRFMCVKVDDECGTIMNPKCPSGQTCLADPRDTDSCKNGWCTSSAATGGGICVTPPKD</sequence>
<accession>A0A6A6US82</accession>
<keyword evidence="4" id="KW-1185">Reference proteome</keyword>
<evidence type="ECO:0000256" key="2">
    <source>
        <dbReference type="SAM" id="SignalP"/>
    </source>
</evidence>
<dbReference type="Proteomes" id="UP000799302">
    <property type="component" value="Unassembled WGS sequence"/>
</dbReference>
<feature type="compositionally biased region" description="Low complexity" evidence="1">
    <location>
        <begin position="129"/>
        <end position="158"/>
    </location>
</feature>
<feature type="signal peptide" evidence="2">
    <location>
        <begin position="1"/>
        <end position="20"/>
    </location>
</feature>
<feature type="region of interest" description="Disordered" evidence="1">
    <location>
        <begin position="24"/>
        <end position="70"/>
    </location>
</feature>
<proteinExistence type="predicted"/>
<organism evidence="3 4">
    <name type="scientific">Microthyrium microscopicum</name>
    <dbReference type="NCBI Taxonomy" id="703497"/>
    <lineage>
        <taxon>Eukaryota</taxon>
        <taxon>Fungi</taxon>
        <taxon>Dikarya</taxon>
        <taxon>Ascomycota</taxon>
        <taxon>Pezizomycotina</taxon>
        <taxon>Dothideomycetes</taxon>
        <taxon>Dothideomycetes incertae sedis</taxon>
        <taxon>Microthyriales</taxon>
        <taxon>Microthyriaceae</taxon>
        <taxon>Microthyrium</taxon>
    </lineage>
</organism>
<evidence type="ECO:0000313" key="4">
    <source>
        <dbReference type="Proteomes" id="UP000799302"/>
    </source>
</evidence>
<name>A0A6A6US82_9PEZI</name>
<feature type="compositionally biased region" description="Pro residues" evidence="1">
    <location>
        <begin position="117"/>
        <end position="128"/>
    </location>
</feature>